<name>A0AA88UKK5_9ASTE</name>
<organism evidence="15 16">
    <name type="scientific">Escallonia rubra</name>
    <dbReference type="NCBI Taxonomy" id="112253"/>
    <lineage>
        <taxon>Eukaryota</taxon>
        <taxon>Viridiplantae</taxon>
        <taxon>Streptophyta</taxon>
        <taxon>Embryophyta</taxon>
        <taxon>Tracheophyta</taxon>
        <taxon>Spermatophyta</taxon>
        <taxon>Magnoliopsida</taxon>
        <taxon>eudicotyledons</taxon>
        <taxon>Gunneridae</taxon>
        <taxon>Pentapetalae</taxon>
        <taxon>asterids</taxon>
        <taxon>campanulids</taxon>
        <taxon>Escalloniales</taxon>
        <taxon>Escalloniaceae</taxon>
        <taxon>Escallonia</taxon>
    </lineage>
</organism>
<feature type="transmembrane region" description="Helical" evidence="13">
    <location>
        <begin position="176"/>
        <end position="195"/>
    </location>
</feature>
<protein>
    <recommendedName>
        <fullName evidence="11">ascorbate ferrireductase (transmembrane)</fullName>
        <ecNumber evidence="11">7.2.1.3</ecNumber>
    </recommendedName>
</protein>
<feature type="transmembrane region" description="Helical" evidence="13">
    <location>
        <begin position="12"/>
        <end position="35"/>
    </location>
</feature>
<dbReference type="Pfam" id="PF03188">
    <property type="entry name" value="Cytochrom_B561"/>
    <property type="match status" value="1"/>
</dbReference>
<keyword evidence="7" id="KW-0249">Electron transport</keyword>
<feature type="transmembrane region" description="Helical" evidence="13">
    <location>
        <begin position="108"/>
        <end position="126"/>
    </location>
</feature>
<keyword evidence="10 13" id="KW-0472">Membrane</keyword>
<dbReference type="GO" id="GO:0140571">
    <property type="term" value="F:transmembrane ascorbate ferrireductase activity"/>
    <property type="evidence" value="ECO:0007669"/>
    <property type="project" value="UniProtKB-EC"/>
</dbReference>
<dbReference type="EMBL" id="JAVXUO010000847">
    <property type="protein sequence ID" value="KAK2988590.1"/>
    <property type="molecule type" value="Genomic_DNA"/>
</dbReference>
<evidence type="ECO:0000256" key="2">
    <source>
        <dbReference type="ARBA" id="ARBA00004141"/>
    </source>
</evidence>
<evidence type="ECO:0000313" key="16">
    <source>
        <dbReference type="Proteomes" id="UP001187471"/>
    </source>
</evidence>
<dbReference type="PANTHER" id="PTHR10106">
    <property type="entry name" value="CYTOCHROME B561-RELATED"/>
    <property type="match status" value="1"/>
</dbReference>
<dbReference type="PANTHER" id="PTHR10106:SF43">
    <property type="entry name" value="CYTOCHROME B561 FAMILY PROTEIN, EXPRESSED"/>
    <property type="match status" value="1"/>
</dbReference>
<evidence type="ECO:0000256" key="5">
    <source>
        <dbReference type="ARBA" id="ARBA00022692"/>
    </source>
</evidence>
<keyword evidence="16" id="KW-1185">Reference proteome</keyword>
<comment type="catalytic activity">
    <reaction evidence="12">
        <text>Fe(3+)(out) + L-ascorbate(in) = monodehydro-L-ascorbate radical(in) + Fe(2+)(out) + H(+)</text>
        <dbReference type="Rhea" id="RHEA:30403"/>
        <dbReference type="ChEBI" id="CHEBI:15378"/>
        <dbReference type="ChEBI" id="CHEBI:29033"/>
        <dbReference type="ChEBI" id="CHEBI:29034"/>
        <dbReference type="ChEBI" id="CHEBI:38290"/>
        <dbReference type="ChEBI" id="CHEBI:59513"/>
        <dbReference type="EC" id="7.2.1.3"/>
    </reaction>
</comment>
<reference evidence="15" key="1">
    <citation type="submission" date="2022-12" db="EMBL/GenBank/DDBJ databases">
        <title>Draft genome assemblies for two species of Escallonia (Escalloniales).</title>
        <authorList>
            <person name="Chanderbali A."/>
            <person name="Dervinis C."/>
            <person name="Anghel I."/>
            <person name="Soltis D."/>
            <person name="Soltis P."/>
            <person name="Zapata F."/>
        </authorList>
    </citation>
    <scope>NUCLEOTIDE SEQUENCE</scope>
    <source>
        <strain evidence="15">UCBG92.1500</strain>
        <tissue evidence="15">Leaf</tissue>
    </source>
</reference>
<evidence type="ECO:0000256" key="8">
    <source>
        <dbReference type="ARBA" id="ARBA00022989"/>
    </source>
</evidence>
<comment type="subcellular location">
    <subcellularLocation>
        <location evidence="2">Membrane</location>
        <topology evidence="2">Multi-pass membrane protein</topology>
    </subcellularLocation>
</comment>
<evidence type="ECO:0000256" key="12">
    <source>
        <dbReference type="ARBA" id="ARBA00051575"/>
    </source>
</evidence>
<evidence type="ECO:0000256" key="11">
    <source>
        <dbReference type="ARBA" id="ARBA00024225"/>
    </source>
</evidence>
<keyword evidence="4" id="KW-0349">Heme</keyword>
<evidence type="ECO:0000256" key="4">
    <source>
        <dbReference type="ARBA" id="ARBA00022617"/>
    </source>
</evidence>
<dbReference type="FunFam" id="1.20.120.1770:FF:000001">
    <property type="entry name" value="Cytochrome b reductase 1"/>
    <property type="match status" value="1"/>
</dbReference>
<comment type="cofactor">
    <cofactor evidence="1">
        <name>heme b</name>
        <dbReference type="ChEBI" id="CHEBI:60344"/>
    </cofactor>
</comment>
<evidence type="ECO:0000313" key="15">
    <source>
        <dbReference type="EMBL" id="KAK2988590.1"/>
    </source>
</evidence>
<dbReference type="Proteomes" id="UP001187471">
    <property type="component" value="Unassembled WGS sequence"/>
</dbReference>
<feature type="transmembrane region" description="Helical" evidence="13">
    <location>
        <begin position="215"/>
        <end position="236"/>
    </location>
</feature>
<evidence type="ECO:0000256" key="10">
    <source>
        <dbReference type="ARBA" id="ARBA00023136"/>
    </source>
</evidence>
<proteinExistence type="predicted"/>
<dbReference type="EC" id="7.2.1.3" evidence="11"/>
<keyword evidence="3" id="KW-0813">Transport</keyword>
<evidence type="ECO:0000259" key="14">
    <source>
        <dbReference type="PROSITE" id="PS50939"/>
    </source>
</evidence>
<dbReference type="InterPro" id="IPR043205">
    <property type="entry name" value="CYB561/CYBRD1-like"/>
</dbReference>
<evidence type="ECO:0000256" key="9">
    <source>
        <dbReference type="ARBA" id="ARBA00023004"/>
    </source>
</evidence>
<keyword evidence="8 13" id="KW-1133">Transmembrane helix</keyword>
<evidence type="ECO:0000256" key="13">
    <source>
        <dbReference type="SAM" id="Phobius"/>
    </source>
</evidence>
<dbReference type="InterPro" id="IPR006593">
    <property type="entry name" value="Cyt_b561/ferric_Rdtase_TM"/>
</dbReference>
<dbReference type="AlphaFoldDB" id="A0AA88UKK5"/>
<dbReference type="PROSITE" id="PS50939">
    <property type="entry name" value="CYTOCHROME_B561"/>
    <property type="match status" value="1"/>
</dbReference>
<evidence type="ECO:0000256" key="3">
    <source>
        <dbReference type="ARBA" id="ARBA00022448"/>
    </source>
</evidence>
<dbReference type="Gene3D" id="1.20.120.1770">
    <property type="match status" value="1"/>
</dbReference>
<feature type="transmembrane region" description="Helical" evidence="13">
    <location>
        <begin position="55"/>
        <end position="77"/>
    </location>
</feature>
<keyword evidence="9" id="KW-0408">Iron</keyword>
<feature type="domain" description="Cytochrome b561" evidence="14">
    <location>
        <begin position="18"/>
        <end position="236"/>
    </location>
</feature>
<dbReference type="CDD" id="cd08766">
    <property type="entry name" value="Cyt_b561_ACYB-1_like"/>
    <property type="match status" value="1"/>
</dbReference>
<dbReference type="GO" id="GO:0046872">
    <property type="term" value="F:metal ion binding"/>
    <property type="evidence" value="ECO:0007669"/>
    <property type="project" value="UniProtKB-KW"/>
</dbReference>
<accession>A0AA88UKK5</accession>
<gene>
    <name evidence="15" type="ORF">RJ640_011560</name>
</gene>
<evidence type="ECO:0000256" key="6">
    <source>
        <dbReference type="ARBA" id="ARBA00022723"/>
    </source>
</evidence>
<comment type="caution">
    <text evidence="15">The sequence shown here is derived from an EMBL/GenBank/DDBJ whole genome shotgun (WGS) entry which is preliminary data.</text>
</comment>
<evidence type="ECO:0000256" key="7">
    <source>
        <dbReference type="ARBA" id="ARBA00022982"/>
    </source>
</evidence>
<evidence type="ECO:0000256" key="1">
    <source>
        <dbReference type="ARBA" id="ARBA00001970"/>
    </source>
</evidence>
<keyword evidence="6" id="KW-0479">Metal-binding</keyword>
<dbReference type="SMART" id="SM00665">
    <property type="entry name" value="B561"/>
    <property type="match status" value="1"/>
</dbReference>
<sequence>MAKGRSSIGFSALPVTIFAHLLVIAIATLLLVWLLHFQDGFAFKSKINKGKIFNLHPLFMVIGFVLIAGEEITLCFINGETNYIYDESAIMAYKTVPATRKVQKVVHLLLHLIALLAGIVGIYAVFKFHHELGIANMYTLHSWFGMSTICLFGLQWLLAFYSFWFPGAQSSTRAKLAPWHIFLGIVIFLMAILSAETGLVERFSFLKLGRTQEALIVNFTGLLLFLFAVSVGFTVIL</sequence>
<keyword evidence="5 13" id="KW-0812">Transmembrane</keyword>
<feature type="transmembrane region" description="Helical" evidence="13">
    <location>
        <begin position="138"/>
        <end position="164"/>
    </location>
</feature>
<dbReference type="GO" id="GO:0016020">
    <property type="term" value="C:membrane"/>
    <property type="evidence" value="ECO:0007669"/>
    <property type="project" value="UniProtKB-SubCell"/>
</dbReference>